<sequence>MPPYKMRERGRPALIYASKHGYADFVRLILQRTEIEINLQDRGGKSALLVATKKGHIDVVRLLLEREDINTSLKDGKGYTALLCASHNGHQEIGNDGDPALMCAALAVHTDIVRLLLGRAEINTSLKNKKDDTALSIAIEERHTEIINLLKEHEQALQAKENETTASAGTEVSETAPATSVPPSDKTIHPTR</sequence>
<accession>U4LNP9</accession>
<dbReference type="Gene3D" id="1.25.40.20">
    <property type="entry name" value="Ankyrin repeat-containing domain"/>
    <property type="match status" value="2"/>
</dbReference>
<dbReference type="Proteomes" id="UP000018144">
    <property type="component" value="Unassembled WGS sequence"/>
</dbReference>
<dbReference type="PANTHER" id="PTHR24168:SF21">
    <property type="entry name" value="KANK, ISOFORM D"/>
    <property type="match status" value="1"/>
</dbReference>
<feature type="repeat" description="ANK" evidence="1">
    <location>
        <begin position="43"/>
        <end position="66"/>
    </location>
</feature>
<dbReference type="STRING" id="1076935.U4LNP9"/>
<dbReference type="GO" id="GO:0030837">
    <property type="term" value="P:negative regulation of actin filament polymerization"/>
    <property type="evidence" value="ECO:0007669"/>
    <property type="project" value="InterPro"/>
</dbReference>
<evidence type="ECO:0000256" key="2">
    <source>
        <dbReference type="SAM" id="MobiDB-lite"/>
    </source>
</evidence>
<dbReference type="InterPro" id="IPR036770">
    <property type="entry name" value="Ankyrin_rpt-contain_sf"/>
</dbReference>
<feature type="region of interest" description="Disordered" evidence="2">
    <location>
        <begin position="157"/>
        <end position="192"/>
    </location>
</feature>
<dbReference type="PROSITE" id="PS50297">
    <property type="entry name" value="ANK_REP_REGION"/>
    <property type="match status" value="1"/>
</dbReference>
<dbReference type="InterPro" id="IPR002110">
    <property type="entry name" value="Ankyrin_rpt"/>
</dbReference>
<dbReference type="SUPFAM" id="SSF48403">
    <property type="entry name" value="Ankyrin repeat"/>
    <property type="match status" value="1"/>
</dbReference>
<dbReference type="EMBL" id="HF936373">
    <property type="protein sequence ID" value="CCX16199.1"/>
    <property type="molecule type" value="Genomic_DNA"/>
</dbReference>
<dbReference type="PANTHER" id="PTHR24168">
    <property type="entry name" value="KN MOTIF AND ANKYRIN REPEAT DOMAIN-CONTAINING"/>
    <property type="match status" value="1"/>
</dbReference>
<proteinExistence type="predicted"/>
<dbReference type="OrthoDB" id="20872at2759"/>
<dbReference type="InterPro" id="IPR047184">
    <property type="entry name" value="KANK1-4"/>
</dbReference>
<reference evidence="3 4" key="1">
    <citation type="journal article" date="2013" name="PLoS Genet.">
        <title>The genome and development-dependent transcriptomes of Pyronema confluens: a window into fungal evolution.</title>
        <authorList>
            <person name="Traeger S."/>
            <person name="Altegoer F."/>
            <person name="Freitag M."/>
            <person name="Gabaldon T."/>
            <person name="Kempken F."/>
            <person name="Kumar A."/>
            <person name="Marcet-Houben M."/>
            <person name="Poggeler S."/>
            <person name="Stajich J.E."/>
            <person name="Nowrousian M."/>
        </authorList>
    </citation>
    <scope>NUCLEOTIDE SEQUENCE [LARGE SCALE GENOMIC DNA]</scope>
    <source>
        <strain evidence="4">CBS 100304</strain>
        <tissue evidence="3">Vegetative mycelium</tissue>
    </source>
</reference>
<name>U4LNP9_PYROM</name>
<dbReference type="AlphaFoldDB" id="U4LNP9"/>
<feature type="compositionally biased region" description="Polar residues" evidence="2">
    <location>
        <begin position="164"/>
        <end position="182"/>
    </location>
</feature>
<dbReference type="PROSITE" id="PS50088">
    <property type="entry name" value="ANK_REPEAT"/>
    <property type="match status" value="1"/>
</dbReference>
<dbReference type="SMART" id="SM00248">
    <property type="entry name" value="ANK"/>
    <property type="match status" value="4"/>
</dbReference>
<dbReference type="eggNOG" id="KOG0504">
    <property type="taxonomic scope" value="Eukaryota"/>
</dbReference>
<organism evidence="3 4">
    <name type="scientific">Pyronema omphalodes (strain CBS 100304)</name>
    <name type="common">Pyronema confluens</name>
    <dbReference type="NCBI Taxonomy" id="1076935"/>
    <lineage>
        <taxon>Eukaryota</taxon>
        <taxon>Fungi</taxon>
        <taxon>Dikarya</taxon>
        <taxon>Ascomycota</taxon>
        <taxon>Pezizomycotina</taxon>
        <taxon>Pezizomycetes</taxon>
        <taxon>Pezizales</taxon>
        <taxon>Pyronemataceae</taxon>
        <taxon>Pyronema</taxon>
    </lineage>
</organism>
<dbReference type="Pfam" id="PF12796">
    <property type="entry name" value="Ank_2"/>
    <property type="match status" value="2"/>
</dbReference>
<gene>
    <name evidence="3" type="ORF">PCON_02795</name>
</gene>
<keyword evidence="4" id="KW-1185">Reference proteome</keyword>
<evidence type="ECO:0000313" key="3">
    <source>
        <dbReference type="EMBL" id="CCX16199.1"/>
    </source>
</evidence>
<dbReference type="GO" id="GO:0005856">
    <property type="term" value="C:cytoskeleton"/>
    <property type="evidence" value="ECO:0007669"/>
    <property type="project" value="TreeGrafter"/>
</dbReference>
<evidence type="ECO:0000313" key="4">
    <source>
        <dbReference type="Proteomes" id="UP000018144"/>
    </source>
</evidence>
<keyword evidence="1" id="KW-0040">ANK repeat</keyword>
<dbReference type="GO" id="GO:0005737">
    <property type="term" value="C:cytoplasm"/>
    <property type="evidence" value="ECO:0007669"/>
    <property type="project" value="TreeGrafter"/>
</dbReference>
<evidence type="ECO:0000256" key="1">
    <source>
        <dbReference type="PROSITE-ProRule" id="PRU00023"/>
    </source>
</evidence>
<protein>
    <submittedName>
        <fullName evidence="3">Similar to Ankyrin repeat domain-containing protein 29 acc. no. Q8N6D5</fullName>
    </submittedName>
</protein>